<dbReference type="Pfam" id="PF25539">
    <property type="entry name" value="Bestrophin_2"/>
    <property type="match status" value="1"/>
</dbReference>
<evidence type="ECO:0000256" key="6">
    <source>
        <dbReference type="ARBA" id="ARBA00023065"/>
    </source>
</evidence>
<evidence type="ECO:0000256" key="2">
    <source>
        <dbReference type="ARBA" id="ARBA00022448"/>
    </source>
</evidence>
<dbReference type="AlphaFoldDB" id="A0A813L1X6"/>
<keyword evidence="6" id="KW-0406">Ion transport</keyword>
<evidence type="ECO:0000256" key="5">
    <source>
        <dbReference type="ARBA" id="ARBA00023002"/>
    </source>
</evidence>
<dbReference type="InterPro" id="IPR050411">
    <property type="entry name" value="AlphaKG_dependent_hydroxylases"/>
</dbReference>
<dbReference type="Pfam" id="PF02668">
    <property type="entry name" value="TauD"/>
    <property type="match status" value="1"/>
</dbReference>
<dbReference type="InterPro" id="IPR042098">
    <property type="entry name" value="TauD-like_sf"/>
</dbReference>
<organism evidence="11 12">
    <name type="scientific">Polarella glacialis</name>
    <name type="common">Dinoflagellate</name>
    <dbReference type="NCBI Taxonomy" id="89957"/>
    <lineage>
        <taxon>Eukaryota</taxon>
        <taxon>Sar</taxon>
        <taxon>Alveolata</taxon>
        <taxon>Dinophyceae</taxon>
        <taxon>Suessiales</taxon>
        <taxon>Suessiaceae</taxon>
        <taxon>Polarella</taxon>
    </lineage>
</organism>
<protein>
    <recommendedName>
        <fullName evidence="10">TauD/TfdA-like domain-containing protein</fullName>
    </recommendedName>
</protein>
<evidence type="ECO:0000313" key="11">
    <source>
        <dbReference type="EMBL" id="CAE8717622.1"/>
    </source>
</evidence>
<dbReference type="GO" id="GO:0016491">
    <property type="term" value="F:oxidoreductase activity"/>
    <property type="evidence" value="ECO:0007669"/>
    <property type="project" value="UniProtKB-KW"/>
</dbReference>
<evidence type="ECO:0000256" key="1">
    <source>
        <dbReference type="ARBA" id="ARBA00004141"/>
    </source>
</evidence>
<feature type="domain" description="TauD/TfdA-like" evidence="10">
    <location>
        <begin position="426"/>
        <end position="588"/>
    </location>
</feature>
<keyword evidence="4 9" id="KW-1133">Transmembrane helix</keyword>
<evidence type="ECO:0000256" key="4">
    <source>
        <dbReference type="ARBA" id="ARBA00022989"/>
    </source>
</evidence>
<evidence type="ECO:0000256" key="3">
    <source>
        <dbReference type="ARBA" id="ARBA00022692"/>
    </source>
</evidence>
<evidence type="ECO:0000256" key="8">
    <source>
        <dbReference type="ARBA" id="ARBA00023194"/>
    </source>
</evidence>
<dbReference type="GO" id="GO:0016020">
    <property type="term" value="C:membrane"/>
    <property type="evidence" value="ECO:0007669"/>
    <property type="project" value="UniProtKB-SubCell"/>
</dbReference>
<keyword evidence="2" id="KW-0813">Transport</keyword>
<keyword evidence="7 9" id="KW-0472">Membrane</keyword>
<dbReference type="SUPFAM" id="SSF51197">
    <property type="entry name" value="Clavaminate synthase-like"/>
    <property type="match status" value="1"/>
</dbReference>
<dbReference type="Gene3D" id="3.60.130.10">
    <property type="entry name" value="Clavaminate synthase-like"/>
    <property type="match status" value="1"/>
</dbReference>
<evidence type="ECO:0000256" key="7">
    <source>
        <dbReference type="ARBA" id="ARBA00023136"/>
    </source>
</evidence>
<comment type="subcellular location">
    <subcellularLocation>
        <location evidence="1">Membrane</location>
        <topology evidence="1">Multi-pass membrane protein</topology>
    </subcellularLocation>
</comment>
<dbReference type="PANTHER" id="PTHR10696">
    <property type="entry name" value="GAMMA-BUTYROBETAINE HYDROXYLASE-RELATED"/>
    <property type="match status" value="1"/>
</dbReference>
<evidence type="ECO:0000256" key="9">
    <source>
        <dbReference type="SAM" id="Phobius"/>
    </source>
</evidence>
<dbReference type="InterPro" id="IPR044669">
    <property type="entry name" value="YneE/VCCN1/2-like"/>
</dbReference>
<keyword evidence="8" id="KW-0045">Antibiotic biosynthesis</keyword>
<evidence type="ECO:0000313" key="12">
    <source>
        <dbReference type="Proteomes" id="UP000626109"/>
    </source>
</evidence>
<evidence type="ECO:0000259" key="10">
    <source>
        <dbReference type="Pfam" id="PF02668"/>
    </source>
</evidence>
<feature type="transmembrane region" description="Helical" evidence="9">
    <location>
        <begin position="25"/>
        <end position="43"/>
    </location>
</feature>
<dbReference type="PANTHER" id="PTHR10696:SF56">
    <property type="entry name" value="TAUD_TFDA-LIKE DOMAIN-CONTAINING PROTEIN"/>
    <property type="match status" value="1"/>
</dbReference>
<dbReference type="GO" id="GO:0005254">
    <property type="term" value="F:chloride channel activity"/>
    <property type="evidence" value="ECO:0007669"/>
    <property type="project" value="InterPro"/>
</dbReference>
<dbReference type="EMBL" id="CAJNNW010033192">
    <property type="protein sequence ID" value="CAE8717622.1"/>
    <property type="molecule type" value="Genomic_DNA"/>
</dbReference>
<dbReference type="Proteomes" id="UP000626109">
    <property type="component" value="Unassembled WGS sequence"/>
</dbReference>
<sequence>MVVLYNAGSWKDVILTWTGSPMQNIWPTLLAWAVFVVACFFLLEVMQGLLLPRSTPCRNHTTFGTEGHCMLGGTMSTLLIFRANAAYARFWKGRTLVTKFFTNMRDLMCYAFLYVKGGESTQSWRDGDYTTLVPEDENDLKAREFRINLARLCLALGVVLKAHTRLAGEGYCFGAISAATKWDLDWERLRLRHLLYDHEFQFVDHTLDTTLPGYKSIIRHRKSDKNSNAKYLLGVGKERSDNSLKAQLSAWIPVGVNGWVENVSVMAKRVRSENGTCRPGTAPIVTSFMQALALCLSGKAWLLLGCPPFSKGSKFDLEASFFVNFVQSRVSMGAPLLGPRILVAVLIAVLLKDSDLLDLPARVLSRFGQDDLEATQELAGRSSLEGTSQPDAQLHLSKNGFVLIVSPARPGSEASLEPGWLQTWLLTAEASAWLRGAFFQHGAIVFRGFNVPDAPSFEQVALAITPSLEDVYLGTSPRSQINQTKFVHTAADFDKHSTVPPHLEMSFMDDPPKLQMFYAHRLDMTKGGETPLVDFQGVWESISGNRGLVKRMRSRNIMYIRRYEDCGHRKILDPYFTKCWQDMFKTDNKTEVRRQCSKERFDCSWDSINILYDYERTAVMWGKVEGWWPLLIGTYYRMLLLVMRTYCQEQDLGHNVVYEDGSLVAREDFLDIKRAIWRNTVQAPYQLQDVVLADNWRVAHGREMYMGAKKDRQIMTAWSNLYPTGWLEKSTK</sequence>
<name>A0A813L1X6_POLGL</name>
<keyword evidence="3 9" id="KW-0812">Transmembrane</keyword>
<proteinExistence type="predicted"/>
<gene>
    <name evidence="11" type="ORF">PGLA2088_LOCUS39623</name>
</gene>
<accession>A0A813L1X6</accession>
<keyword evidence="5" id="KW-0560">Oxidoreductase</keyword>
<dbReference type="GO" id="GO:0017000">
    <property type="term" value="P:antibiotic biosynthetic process"/>
    <property type="evidence" value="ECO:0007669"/>
    <property type="project" value="UniProtKB-KW"/>
</dbReference>
<dbReference type="InterPro" id="IPR003819">
    <property type="entry name" value="TauD/TfdA-like"/>
</dbReference>
<comment type="caution">
    <text evidence="11">The sequence shown here is derived from an EMBL/GenBank/DDBJ whole genome shotgun (WGS) entry which is preliminary data.</text>
</comment>
<reference evidence="11" key="1">
    <citation type="submission" date="2021-02" db="EMBL/GenBank/DDBJ databases">
        <authorList>
            <person name="Dougan E. K."/>
            <person name="Rhodes N."/>
            <person name="Thang M."/>
            <person name="Chan C."/>
        </authorList>
    </citation>
    <scope>NUCLEOTIDE SEQUENCE</scope>
</reference>